<dbReference type="Proteomes" id="UP001059295">
    <property type="component" value="Chromosome"/>
</dbReference>
<dbReference type="EMBL" id="CP102294">
    <property type="protein sequence ID" value="UWN58026.1"/>
    <property type="molecule type" value="Genomic_DNA"/>
</dbReference>
<dbReference type="SUPFAM" id="SSF48452">
    <property type="entry name" value="TPR-like"/>
    <property type="match status" value="1"/>
</dbReference>
<protein>
    <submittedName>
        <fullName evidence="2">Tetratricopeptide repeat protein</fullName>
    </submittedName>
</protein>
<gene>
    <name evidence="2" type="ORF">NQ491_04410</name>
</gene>
<keyword evidence="1" id="KW-1133">Transmembrane helix</keyword>
<keyword evidence="1" id="KW-0812">Transmembrane</keyword>
<dbReference type="Gene3D" id="1.25.40.10">
    <property type="entry name" value="Tetratricopeptide repeat domain"/>
    <property type="match status" value="1"/>
</dbReference>
<evidence type="ECO:0000256" key="1">
    <source>
        <dbReference type="SAM" id="Phobius"/>
    </source>
</evidence>
<keyword evidence="3" id="KW-1185">Reference proteome</keyword>
<dbReference type="GeneID" id="82890950"/>
<reference evidence="2" key="1">
    <citation type="journal article" date="2022" name="Cell">
        <title>Design, construction, and in vivo augmentation of a complex gut microbiome.</title>
        <authorList>
            <person name="Cheng A.G."/>
            <person name="Ho P.Y."/>
            <person name="Aranda-Diaz A."/>
            <person name="Jain S."/>
            <person name="Yu F.B."/>
            <person name="Meng X."/>
            <person name="Wang M."/>
            <person name="Iakiviak M."/>
            <person name="Nagashima K."/>
            <person name="Zhao A."/>
            <person name="Murugkar P."/>
            <person name="Patil A."/>
            <person name="Atabakhsh K."/>
            <person name="Weakley A."/>
            <person name="Yan J."/>
            <person name="Brumbaugh A.R."/>
            <person name="Higginbottom S."/>
            <person name="Dimas A."/>
            <person name="Shiver A.L."/>
            <person name="Deutschbauer A."/>
            <person name="Neff N."/>
            <person name="Sonnenburg J.L."/>
            <person name="Huang K.C."/>
            <person name="Fischbach M.A."/>
        </authorList>
    </citation>
    <scope>NUCLEOTIDE SEQUENCE</scope>
    <source>
        <strain evidence="2">AP11</strain>
    </source>
</reference>
<sequence>MGAFFYFILFGLVVAVIGGVLQGIHNSKRQSPPPLNKKFSLGGSITREQLSHIQAENRKRGTALQHCVELNNRGIAYEKMGKIEDAIATYEINISIGYTAHHAYKRLMILYRKQKDYHNERRVIIRALEVFPAEMEYLDRLRKVEYLILKSGI</sequence>
<proteinExistence type="predicted"/>
<name>A0ABY5V1C1_9BACT</name>
<keyword evidence="1" id="KW-0472">Membrane</keyword>
<organism evidence="2 3">
    <name type="scientific">Alistipes ihumii AP11</name>
    <dbReference type="NCBI Taxonomy" id="1211813"/>
    <lineage>
        <taxon>Bacteria</taxon>
        <taxon>Pseudomonadati</taxon>
        <taxon>Bacteroidota</taxon>
        <taxon>Bacteroidia</taxon>
        <taxon>Bacteroidales</taxon>
        <taxon>Rikenellaceae</taxon>
        <taxon>Alistipes</taxon>
    </lineage>
</organism>
<feature type="transmembrane region" description="Helical" evidence="1">
    <location>
        <begin position="6"/>
        <end position="24"/>
    </location>
</feature>
<accession>A0ABY5V1C1</accession>
<dbReference type="InterPro" id="IPR011990">
    <property type="entry name" value="TPR-like_helical_dom_sf"/>
</dbReference>
<evidence type="ECO:0000313" key="2">
    <source>
        <dbReference type="EMBL" id="UWN58026.1"/>
    </source>
</evidence>
<dbReference type="RefSeq" id="WP_019246379.1">
    <property type="nucleotide sequence ID" value="NZ_CAPH01000015.1"/>
</dbReference>
<evidence type="ECO:0000313" key="3">
    <source>
        <dbReference type="Proteomes" id="UP001059295"/>
    </source>
</evidence>